<reference evidence="1" key="1">
    <citation type="submission" date="2022-09" db="EMBL/GenBank/DDBJ databases">
        <authorList>
            <person name="Duchaud E."/>
        </authorList>
    </citation>
    <scope>NUCLEOTIDE SEQUENCE</scope>
    <source>
        <strain evidence="1">TRV642</strain>
    </source>
</reference>
<dbReference type="Proteomes" id="UP001152749">
    <property type="component" value="Chromosome"/>
</dbReference>
<organism evidence="1 2">
    <name type="scientific">Flavobacterium collinsii</name>
    <dbReference type="NCBI Taxonomy" id="1114861"/>
    <lineage>
        <taxon>Bacteria</taxon>
        <taxon>Pseudomonadati</taxon>
        <taxon>Bacteroidota</taxon>
        <taxon>Flavobacteriia</taxon>
        <taxon>Flavobacteriales</taxon>
        <taxon>Flavobacteriaceae</taxon>
        <taxon>Flavobacterium</taxon>
    </lineage>
</organism>
<gene>
    <name evidence="1" type="ORF">TRV642_3828</name>
</gene>
<evidence type="ECO:0000313" key="1">
    <source>
        <dbReference type="EMBL" id="CAI2768576.1"/>
    </source>
</evidence>
<evidence type="ECO:0000313" key="2">
    <source>
        <dbReference type="Proteomes" id="UP001152749"/>
    </source>
</evidence>
<protein>
    <submittedName>
        <fullName evidence="1">Uncharacterized protein</fullName>
    </submittedName>
</protein>
<dbReference type="AlphaFoldDB" id="A0A9W4TM96"/>
<dbReference type="RefSeq" id="WP_263361163.1">
    <property type="nucleotide sequence ID" value="NZ_OX336425.1"/>
</dbReference>
<name>A0A9W4TM96_9FLAO</name>
<proteinExistence type="predicted"/>
<sequence>MGTTATISNLINQMSRGHSVLNQWDAVLNIKEELVNELFQAQFEFCENENWKKITIAYCQLFPNPIGEGNLAIYNRVQAILTKPSLLFLGNNQAFIKVHFYASGSTGIASKLVTSNFDPKKDANPNDPDLQWNVTKLTNTDFICEVPLTAISGSTEALENRTEFVLDFPAGSFNSPLFSEIKDTNELELQIKNYLLTNKVRYIINSIKTDLLNQIPQMAPKAFRINVLTTNEGKNIFQIFIATENPTQENLTIDVNEPIPDEYSLSVFFNARIAKQLKSSLMMQVWGFMQSNLAFPGETYLQLGPEYSPDDAVVLGILNINTTKQVPPINPKNTKIMLDIQKTKQISISGQPSFTIYGDDGPASNAWYITPKVIWSKLSGTDLPQFSLVKYKSSGGEVSGFCRFSVQLMVDPIQKDAVKKEISNAEFPQFDWIQSGAIFTYTIDGKTTSIRSEPSNFGSQQAVFSIPLINEKAIAAFTNAFYSGSAGGLFSISYELSVNTRLPAVTVVTKFDSTLAYQYQQENRYIIETKYSRDTWGNRQSQQVQVYIGTFVKEMLTQTQAATVTVTPGAGITPTLLDMVKTWANQQLQKDVEQSITTAMSLIKNPSSNFSLQNVSSFTNTLITSNVVPWYFDVEGTLPPFDGETWKKVYSEVNQQELDVAFTIQEDLSINGIDRVNLTFEYGDVPSVTHTFSITDQGSWSIKKPGLFDGNTFKKEYRYKYEVIYSTSKETGNTPQPLSTDWITSELNIVNLGLVNLGLMAITFTASNIDWEDGNNDKNKVKEITVDWNWLVGDGEAVLNETFVLNKKRDSVKSTLRSTHPTNNQVYQYSLTFLMSDGTKFHSNGLNGTEALQPINHPLSNITVSVLPFFSEDVKAVVLRATFDDGQNGIHLSKQWQAIAKPDKQGNLNLDTSSFNSWDFKAIATNLNMTTIVFSGTWVNAKNVQKAIPKTLVIGTNNTLLISNTQKTVTAVIDASNVTFVDPKKDGVYRVIAQVGNTIQGDAKASANLLDNSSTITFTKKTPAIQYYTAEDIPVDAVPEFHFQYTFTQNINNAENTIVTDYWPSIQSTQKTDLPVIPGTPTTAATLKSATVSNENHHIDARTKALFEKHEEFSKSCEAVLES</sequence>
<dbReference type="KEGG" id="fcs:TRV642_3828"/>
<accession>A0A9W4TM96</accession>
<dbReference type="EMBL" id="OX336425">
    <property type="protein sequence ID" value="CAI2768576.1"/>
    <property type="molecule type" value="Genomic_DNA"/>
</dbReference>